<evidence type="ECO:0000313" key="6">
    <source>
        <dbReference type="EMBL" id="HIV63090.1"/>
    </source>
</evidence>
<keyword evidence="3" id="KW-0479">Metal-binding</keyword>
<evidence type="ECO:0000313" key="7">
    <source>
        <dbReference type="Proteomes" id="UP000886808"/>
    </source>
</evidence>
<dbReference type="GO" id="GO:0005829">
    <property type="term" value="C:cytosol"/>
    <property type="evidence" value="ECO:0007669"/>
    <property type="project" value="TreeGrafter"/>
</dbReference>
<accession>A0A9D1TJJ7</accession>
<dbReference type="GO" id="GO:0051536">
    <property type="term" value="F:iron-sulfur cluster binding"/>
    <property type="evidence" value="ECO:0007669"/>
    <property type="project" value="UniProtKB-KW"/>
</dbReference>
<evidence type="ECO:0008006" key="8">
    <source>
        <dbReference type="Google" id="ProtNLM"/>
    </source>
</evidence>
<evidence type="ECO:0000256" key="5">
    <source>
        <dbReference type="ARBA" id="ARBA00023014"/>
    </source>
</evidence>
<keyword evidence="4" id="KW-0408">Iron</keyword>
<organism evidence="6 7">
    <name type="scientific">Candidatus Butyricicoccus avistercoris</name>
    <dbReference type="NCBI Taxonomy" id="2838518"/>
    <lineage>
        <taxon>Bacteria</taxon>
        <taxon>Bacillati</taxon>
        <taxon>Bacillota</taxon>
        <taxon>Clostridia</taxon>
        <taxon>Eubacteriales</taxon>
        <taxon>Butyricicoccaceae</taxon>
        <taxon>Butyricicoccus</taxon>
    </lineage>
</organism>
<keyword evidence="5" id="KW-0411">Iron-sulfur</keyword>
<dbReference type="SUPFAM" id="SSF102114">
    <property type="entry name" value="Radical SAM enzymes"/>
    <property type="match status" value="1"/>
</dbReference>
<comment type="caution">
    <text evidence="6">The sequence shown here is derived from an EMBL/GenBank/DDBJ whole genome shotgun (WGS) entry which is preliminary data.</text>
</comment>
<evidence type="ECO:0000256" key="3">
    <source>
        <dbReference type="ARBA" id="ARBA00022723"/>
    </source>
</evidence>
<proteinExistence type="predicted"/>
<dbReference type="PANTHER" id="PTHR43409:SF15">
    <property type="entry name" value="PUTATIVE-RELATED"/>
    <property type="match status" value="1"/>
</dbReference>
<gene>
    <name evidence="6" type="ORF">H9746_09690</name>
</gene>
<comment type="cofactor">
    <cofactor evidence="1">
        <name>[4Fe-4S] cluster</name>
        <dbReference type="ChEBI" id="CHEBI:49883"/>
    </cofactor>
</comment>
<dbReference type="GO" id="GO:0046872">
    <property type="term" value="F:metal ion binding"/>
    <property type="evidence" value="ECO:0007669"/>
    <property type="project" value="UniProtKB-KW"/>
</dbReference>
<name>A0A9D1TJJ7_9FIRM</name>
<dbReference type="AlphaFoldDB" id="A0A9D1TJJ7"/>
<reference evidence="6" key="2">
    <citation type="submission" date="2021-04" db="EMBL/GenBank/DDBJ databases">
        <authorList>
            <person name="Gilroy R."/>
        </authorList>
    </citation>
    <scope>NUCLEOTIDE SEQUENCE</scope>
    <source>
        <strain evidence="6">CHK193-4272</strain>
    </source>
</reference>
<dbReference type="PANTHER" id="PTHR43409">
    <property type="entry name" value="ANAEROBIC MAGNESIUM-PROTOPORPHYRIN IX MONOMETHYL ESTER CYCLASE-RELATED"/>
    <property type="match status" value="1"/>
</dbReference>
<dbReference type="InterPro" id="IPR051198">
    <property type="entry name" value="BchE-like"/>
</dbReference>
<evidence type="ECO:0000256" key="4">
    <source>
        <dbReference type="ARBA" id="ARBA00023004"/>
    </source>
</evidence>
<reference evidence="6" key="1">
    <citation type="journal article" date="2021" name="PeerJ">
        <title>Extensive microbial diversity within the chicken gut microbiome revealed by metagenomics and culture.</title>
        <authorList>
            <person name="Gilroy R."/>
            <person name="Ravi A."/>
            <person name="Getino M."/>
            <person name="Pursley I."/>
            <person name="Horton D.L."/>
            <person name="Alikhan N.F."/>
            <person name="Baker D."/>
            <person name="Gharbi K."/>
            <person name="Hall N."/>
            <person name="Watson M."/>
            <person name="Adriaenssens E.M."/>
            <person name="Foster-Nyarko E."/>
            <person name="Jarju S."/>
            <person name="Secka A."/>
            <person name="Antonio M."/>
            <person name="Oren A."/>
            <person name="Chaudhuri R.R."/>
            <person name="La Ragione R."/>
            <person name="Hildebrand F."/>
            <person name="Pallen M.J."/>
        </authorList>
    </citation>
    <scope>NUCLEOTIDE SEQUENCE</scope>
    <source>
        <strain evidence="6">CHK193-4272</strain>
    </source>
</reference>
<dbReference type="EMBL" id="DXIE01000057">
    <property type="protein sequence ID" value="HIV63090.1"/>
    <property type="molecule type" value="Genomic_DNA"/>
</dbReference>
<protein>
    <recommendedName>
        <fullName evidence="8">Radical SAM protein</fullName>
    </recommendedName>
</protein>
<evidence type="ECO:0000256" key="1">
    <source>
        <dbReference type="ARBA" id="ARBA00001966"/>
    </source>
</evidence>
<sequence>MNRKVLLVEPNYKNKYPPMGLMKLATYYRQLGDDVRFFKGDLKDLAADLVIEELIENLYAIDANTKWEKYKLVLIEYIRKSKITVLDECNAFVNNVMAYQLVKDARLSYRKKEYLKNPPFDKVGITTLFTFYWDITIDTINFVKKLCKNEKDVMVGGIMSTLLPEEVYQATGIRPFVGLLNHPGDIDEGNKTIIDELPLDYSILEEIDYKYPANDAYFAYMTRGCINNCAFCAVPTLEPTYFDYVGLKEQIKMTKERFGEQRNLLLLDNNVLASKYYNKIIDEIKECGFYKGATYVPSNQYEITIKNLKDGFNDRAYIRKSIKLYKLLMEKLSVEEKTEFYLKLEELDCLHHETATKEAILYLDDYVAPLYGKYFKHKRGLKRIVDFNQGIDARLITDENMMKLSEVNIYPLRIAFDHWEQKDIYEKAIKIAVKNGITNLSNYMLYNFKDRPEHLYYRMKLNVELCDELGANIYSFPMKYHPINDPEFFMNRDFIGKHWNRKFIRAIQAVLNSTKGKVGRGKEFFEEAFGSDEHRFWTILWMPETFIIYRFMFKDNLAKEWEEKFWNLPEEKMKQVQNIVATNQFRDLDMFQFDEQIREVLTYYKFTRDEAETMIQMQDKISNN</sequence>
<dbReference type="InterPro" id="IPR058240">
    <property type="entry name" value="rSAM_sf"/>
</dbReference>
<keyword evidence="2" id="KW-0949">S-adenosyl-L-methionine</keyword>
<evidence type="ECO:0000256" key="2">
    <source>
        <dbReference type="ARBA" id="ARBA00022691"/>
    </source>
</evidence>
<dbReference type="Proteomes" id="UP000886808">
    <property type="component" value="Unassembled WGS sequence"/>
</dbReference>